<gene>
    <name evidence="2" type="ORF">HELGO_WM6445</name>
</gene>
<evidence type="ECO:0000313" key="2">
    <source>
        <dbReference type="EMBL" id="CAA6811530.1"/>
    </source>
</evidence>
<dbReference type="SUPFAM" id="SSF88713">
    <property type="entry name" value="Glycoside hydrolase/deacetylase"/>
    <property type="match status" value="1"/>
</dbReference>
<accession>A0A6S6T7Z2</accession>
<dbReference type="PANTHER" id="PTHR30105">
    <property type="entry name" value="UNCHARACTERIZED YIBQ-RELATED"/>
    <property type="match status" value="1"/>
</dbReference>
<keyword evidence="1" id="KW-1133">Transmembrane helix</keyword>
<keyword evidence="1" id="KW-0472">Membrane</keyword>
<dbReference type="GO" id="GO:0005975">
    <property type="term" value="P:carbohydrate metabolic process"/>
    <property type="evidence" value="ECO:0007669"/>
    <property type="project" value="InterPro"/>
</dbReference>
<dbReference type="AlphaFoldDB" id="A0A6S6T7Z2"/>
<dbReference type="Gene3D" id="3.20.20.370">
    <property type="entry name" value="Glycoside hydrolase/deacetylase"/>
    <property type="match status" value="1"/>
</dbReference>
<dbReference type="InterPro" id="IPR011330">
    <property type="entry name" value="Glyco_hydro/deAcase_b/a-brl"/>
</dbReference>
<organism evidence="2">
    <name type="scientific">uncultured Campylobacterales bacterium</name>
    <dbReference type="NCBI Taxonomy" id="352960"/>
    <lineage>
        <taxon>Bacteria</taxon>
        <taxon>Pseudomonadati</taxon>
        <taxon>Campylobacterota</taxon>
        <taxon>Epsilonproteobacteria</taxon>
        <taxon>Campylobacterales</taxon>
        <taxon>environmental samples</taxon>
    </lineage>
</organism>
<dbReference type="CDD" id="cd10936">
    <property type="entry name" value="CE4_DAC2"/>
    <property type="match status" value="1"/>
</dbReference>
<reference evidence="2" key="1">
    <citation type="submission" date="2020-01" db="EMBL/GenBank/DDBJ databases">
        <authorList>
            <person name="Meier V. D."/>
            <person name="Meier V D."/>
        </authorList>
    </citation>
    <scope>NUCLEOTIDE SEQUENCE</scope>
    <source>
        <strain evidence="2">HLG_WM_MAG_12</strain>
    </source>
</reference>
<name>A0A6S6T7Z2_9BACT</name>
<dbReference type="PANTHER" id="PTHR30105:SF2">
    <property type="entry name" value="DIVERGENT POLYSACCHARIDE DEACETYLASE SUPERFAMILY"/>
    <property type="match status" value="1"/>
</dbReference>
<protein>
    <recommendedName>
        <fullName evidence="3">Divergent polysaccharide deacetylase family protein</fullName>
    </recommendedName>
</protein>
<dbReference type="EMBL" id="CACVAW010000044">
    <property type="protein sequence ID" value="CAA6811530.1"/>
    <property type="molecule type" value="Genomic_DNA"/>
</dbReference>
<proteinExistence type="predicted"/>
<keyword evidence="1" id="KW-0812">Transmembrane</keyword>
<sequence>MATQKPQSVTKKKTTKKRKKLTLKQKVRLYTWLFRITLFLLFISLGFLIYSFNTTKTIPEIQYIELECETIPERDIYIPTIKTPKEEIPKQPIVKNIPKPKLAIIIDDVASSYETKNILKSSKSITPSFFPKNSDHPNTPELSTKFKTYMIHLPLEANSNFTSQEAGVLKVGDPISKIDNTIKNILASFPDLKYVNNHTGSVYSSDYNSMYKLLSVLKRYNLKYLDSKTISSTKASIVAKDLNMNILVRDVFIDNILDKNIIKKQLKKAVNIAKEKGSAIAIGHPKKITLQTIKESASLFKDVELVLIHELYN</sequence>
<evidence type="ECO:0008006" key="3">
    <source>
        <dbReference type="Google" id="ProtNLM"/>
    </source>
</evidence>
<dbReference type="Pfam" id="PF04748">
    <property type="entry name" value="Polysacc_deac_2"/>
    <property type="match status" value="1"/>
</dbReference>
<evidence type="ECO:0000256" key="1">
    <source>
        <dbReference type="SAM" id="Phobius"/>
    </source>
</evidence>
<dbReference type="InterPro" id="IPR006837">
    <property type="entry name" value="Divergent_DAC"/>
</dbReference>
<feature type="transmembrane region" description="Helical" evidence="1">
    <location>
        <begin position="29"/>
        <end position="52"/>
    </location>
</feature>